<dbReference type="PROSITE" id="PS00463">
    <property type="entry name" value="ZN2_CY6_FUNGAL_1"/>
    <property type="match status" value="1"/>
</dbReference>
<feature type="compositionally biased region" description="Low complexity" evidence="2">
    <location>
        <begin position="182"/>
        <end position="191"/>
    </location>
</feature>
<dbReference type="PANTHER" id="PTHR47784">
    <property type="entry name" value="STEROL UPTAKE CONTROL PROTEIN 2"/>
    <property type="match status" value="1"/>
</dbReference>
<gene>
    <name evidence="4" type="ORF">SCUCBS95973_005228</name>
</gene>
<dbReference type="InterPro" id="IPR036864">
    <property type="entry name" value="Zn2-C6_fun-type_DNA-bd_sf"/>
</dbReference>
<dbReference type="Gene3D" id="4.10.240.10">
    <property type="entry name" value="Zn(2)-C6 fungal-type DNA-binding domain"/>
    <property type="match status" value="1"/>
</dbReference>
<feature type="domain" description="Zn(2)-C6 fungal-type" evidence="3">
    <location>
        <begin position="243"/>
        <end position="273"/>
    </location>
</feature>
<proteinExistence type="predicted"/>
<name>A0ABP0BVD2_9PEZI</name>
<dbReference type="Proteomes" id="UP001642405">
    <property type="component" value="Unassembled WGS sequence"/>
</dbReference>
<sequence>MDYGHLMFDDAEAADTALPAPDFDFYGFMQTQNNVTAGVPPQHQQHQHQQHQQHPDLRRHGPPPPGGINGGARSHSHGGYDVGDQEMAFTTLHPFHLAPSVASSSGPAGSTSAAASMSSMPHRGSTASTTPGRLSPLPMLPTVSSAGPSATPKPAPLVLASNNHHQHHHHQQHPQQRHAHQQHLGSSLGSSLGASLRANLGANLGGNLSSNLSSNESGGAGVGSSSSHNKRLERRGHTKSRRGCFNCKRRRIKCQETRPACGHCLKTGLQCEYPVAPLVNHQPQHQIPLFSLQDMRFFQHFLLHCSPHHPLGNQSLWTHEIPCLSHSYDYLMHALLGMAASDLMQHDPSLVTAAMDHRLKAIRAIKRTLAAVPKWPYAGHHQAVGDRSGSGSASPPEPADNSRGRGSGKGNNSSNNGARTRSGSRSAEPWDLAGGSSAPGTPMFEEGNALMATCLALTFQSVALDDGMAEYMTFIRGIIVVAIQMYLKGARIMFRNLLGSEQTELLRPAIEPMSAIDRRWSMAALAAIQNLAPLCVGDSIATTYHALVVKMAEALLVSPMEAYSAMTRHYAWWMQLPHEQFRQVIDLDKQVFVLLAAHWIALKQIMSRITSKEEAVSMSLSRSRSRSHADGEPVLGVAYDQARPMPSTEHDDSHSRVDADGSMDPGIIRWLKHLNRQVEPEYLVYNKWPMWVEAELDRDMNVFAKE</sequence>
<reference evidence="4 5" key="1">
    <citation type="submission" date="2024-01" db="EMBL/GenBank/DDBJ databases">
        <authorList>
            <person name="Allen C."/>
            <person name="Tagirdzhanova G."/>
        </authorList>
    </citation>
    <scope>NUCLEOTIDE SEQUENCE [LARGE SCALE GENOMIC DNA]</scope>
</reference>
<dbReference type="Pfam" id="PF00172">
    <property type="entry name" value="Zn_clus"/>
    <property type="match status" value="1"/>
</dbReference>
<accession>A0ABP0BVD2</accession>
<organism evidence="4 5">
    <name type="scientific">Sporothrix curviconia</name>
    <dbReference type="NCBI Taxonomy" id="1260050"/>
    <lineage>
        <taxon>Eukaryota</taxon>
        <taxon>Fungi</taxon>
        <taxon>Dikarya</taxon>
        <taxon>Ascomycota</taxon>
        <taxon>Pezizomycotina</taxon>
        <taxon>Sordariomycetes</taxon>
        <taxon>Sordariomycetidae</taxon>
        <taxon>Ophiostomatales</taxon>
        <taxon>Ophiostomataceae</taxon>
        <taxon>Sporothrix</taxon>
    </lineage>
</organism>
<dbReference type="PANTHER" id="PTHR47784:SF7">
    <property type="entry name" value="ZN(II)2CYS6 TRANSCRIPTION FACTOR (EUROFUNG)"/>
    <property type="match status" value="1"/>
</dbReference>
<dbReference type="SMART" id="SM00066">
    <property type="entry name" value="GAL4"/>
    <property type="match status" value="1"/>
</dbReference>
<feature type="region of interest" description="Disordered" evidence="2">
    <location>
        <begin position="381"/>
        <end position="438"/>
    </location>
</feature>
<dbReference type="CDD" id="cd00067">
    <property type="entry name" value="GAL4"/>
    <property type="match status" value="1"/>
</dbReference>
<evidence type="ECO:0000313" key="5">
    <source>
        <dbReference type="Proteomes" id="UP001642405"/>
    </source>
</evidence>
<feature type="region of interest" description="Disordered" evidence="2">
    <location>
        <begin position="213"/>
        <end position="240"/>
    </location>
</feature>
<keyword evidence="1" id="KW-0539">Nucleus</keyword>
<dbReference type="SUPFAM" id="SSF57701">
    <property type="entry name" value="Zn2/Cys6 DNA-binding domain"/>
    <property type="match status" value="1"/>
</dbReference>
<feature type="compositionally biased region" description="Low complexity" evidence="2">
    <location>
        <begin position="213"/>
        <end position="227"/>
    </location>
</feature>
<evidence type="ECO:0000256" key="1">
    <source>
        <dbReference type="ARBA" id="ARBA00023242"/>
    </source>
</evidence>
<evidence type="ECO:0000256" key="2">
    <source>
        <dbReference type="SAM" id="MobiDB-lite"/>
    </source>
</evidence>
<feature type="compositionally biased region" description="Basic residues" evidence="2">
    <location>
        <begin position="228"/>
        <end position="240"/>
    </location>
</feature>
<dbReference type="PROSITE" id="PS50048">
    <property type="entry name" value="ZN2_CY6_FUNGAL_2"/>
    <property type="match status" value="1"/>
</dbReference>
<comment type="caution">
    <text evidence="4">The sequence shown here is derived from an EMBL/GenBank/DDBJ whole genome shotgun (WGS) entry which is preliminary data.</text>
</comment>
<feature type="compositionally biased region" description="Basic residues" evidence="2">
    <location>
        <begin position="164"/>
        <end position="181"/>
    </location>
</feature>
<dbReference type="EMBL" id="CAWUHB010000028">
    <property type="protein sequence ID" value="CAK7223583.1"/>
    <property type="molecule type" value="Genomic_DNA"/>
</dbReference>
<keyword evidence="5" id="KW-1185">Reference proteome</keyword>
<feature type="region of interest" description="Disordered" evidence="2">
    <location>
        <begin position="100"/>
        <end position="191"/>
    </location>
</feature>
<dbReference type="PRINTS" id="PR00755">
    <property type="entry name" value="AFLATOXINBRP"/>
</dbReference>
<feature type="compositionally biased region" description="Low complexity" evidence="2">
    <location>
        <begin position="100"/>
        <end position="120"/>
    </location>
</feature>
<protein>
    <recommendedName>
        <fullName evidence="3">Zn(2)-C6 fungal-type domain-containing protein</fullName>
    </recommendedName>
</protein>
<dbReference type="InterPro" id="IPR053157">
    <property type="entry name" value="Sterol_Uptake_Regulator"/>
</dbReference>
<dbReference type="InterPro" id="IPR001138">
    <property type="entry name" value="Zn2Cys6_DnaBD"/>
</dbReference>
<feature type="region of interest" description="Disordered" evidence="2">
    <location>
        <begin position="35"/>
        <end position="83"/>
    </location>
</feature>
<evidence type="ECO:0000313" key="4">
    <source>
        <dbReference type="EMBL" id="CAK7223583.1"/>
    </source>
</evidence>
<evidence type="ECO:0000259" key="3">
    <source>
        <dbReference type="PROSITE" id="PS50048"/>
    </source>
</evidence>